<dbReference type="VEuPathDB" id="FungiDB:ASPFODRAFT_62965"/>
<dbReference type="AlphaFoldDB" id="A0A146F574"/>
<evidence type="ECO:0000313" key="3">
    <source>
        <dbReference type="Proteomes" id="UP000075230"/>
    </source>
</evidence>
<sequence>MPTVLLPSSAAAFAPRSSPNVVLNARIEPWLTATLKRVNRVKRPLNNVTQHTRCLTETLSSPDAIWTLCSLMFPKAPDAELKKDDNPLVEAMCNYQMVHIEAYVVHVDMVSQNEVAFKLTPETIEALVDYHKDVYSVDTAASTWDWSDKDSQLKKLQEEFVQAVNKFVYRTEALALEGLEEDGAGELLGGRSDDAKAAITSLFVPLLPPPPRVVDVLRSTPILPSSTVPGTWWQEPMPQTLPLESWKVLPSSPATTSTGEPNAAYFPNVQPAIYHFTIQCDTILQHSGDIGDHRGAPAAEHASATVQHSGWSGGVWMGEPVPRFYTAIRDNNVTGPWNQTLDVNGIPDFACLWNRSEDPYRQYDYGSMPPGPAYTQSRERPGSYPHGYPHQTNWHQ</sequence>
<organism evidence="2 3">
    <name type="scientific">Aspergillus kawachii</name>
    <name type="common">White koji mold</name>
    <name type="synonym">Aspergillus awamori var. kawachi</name>
    <dbReference type="NCBI Taxonomy" id="1069201"/>
    <lineage>
        <taxon>Eukaryota</taxon>
        <taxon>Fungi</taxon>
        <taxon>Dikarya</taxon>
        <taxon>Ascomycota</taxon>
        <taxon>Pezizomycotina</taxon>
        <taxon>Eurotiomycetes</taxon>
        <taxon>Eurotiomycetidae</taxon>
        <taxon>Eurotiales</taxon>
        <taxon>Aspergillaceae</taxon>
        <taxon>Aspergillus</taxon>
        <taxon>Aspergillus subgen. Circumdati</taxon>
    </lineage>
</organism>
<protein>
    <submittedName>
        <fullName evidence="2">Uncharacterized protein</fullName>
    </submittedName>
</protein>
<dbReference type="EMBL" id="BCWF01000010">
    <property type="protein sequence ID" value="GAT21444.1"/>
    <property type="molecule type" value="Genomic_DNA"/>
</dbReference>
<comment type="caution">
    <text evidence="2">The sequence shown here is derived from an EMBL/GenBank/DDBJ whole genome shotgun (WGS) entry which is preliminary data.</text>
</comment>
<reference evidence="3" key="2">
    <citation type="submission" date="2016-02" db="EMBL/GenBank/DDBJ databases">
        <title>Genome sequencing of Aspergillus luchuensis NBRC 4314.</title>
        <authorList>
            <person name="Yamada O."/>
        </authorList>
    </citation>
    <scope>NUCLEOTIDE SEQUENCE [LARGE SCALE GENOMIC DNA]</scope>
    <source>
        <strain evidence="3">RIB 2604</strain>
    </source>
</reference>
<proteinExistence type="predicted"/>
<reference evidence="2 3" key="1">
    <citation type="journal article" date="2016" name="DNA Res.">
        <title>Genome sequence of Aspergillus luchuensis NBRC 4314.</title>
        <authorList>
            <person name="Yamada O."/>
            <person name="Machida M."/>
            <person name="Hosoyama A."/>
            <person name="Goto M."/>
            <person name="Takahashi T."/>
            <person name="Futagami T."/>
            <person name="Yamagata Y."/>
            <person name="Takeuchi M."/>
            <person name="Kobayashi T."/>
            <person name="Koike H."/>
            <person name="Abe K."/>
            <person name="Asai K."/>
            <person name="Arita M."/>
            <person name="Fujita N."/>
            <person name="Fukuda K."/>
            <person name="Higa K."/>
            <person name="Horikawa H."/>
            <person name="Ishikawa T."/>
            <person name="Jinno K."/>
            <person name="Kato Y."/>
            <person name="Kirimura K."/>
            <person name="Mizutani O."/>
            <person name="Nakasone K."/>
            <person name="Sano M."/>
            <person name="Shiraishi Y."/>
            <person name="Tsukahara M."/>
            <person name="Gomi K."/>
        </authorList>
    </citation>
    <scope>NUCLEOTIDE SEQUENCE [LARGE SCALE GENOMIC DNA]</scope>
    <source>
        <strain evidence="2 3">RIB 2604</strain>
    </source>
</reference>
<feature type="region of interest" description="Disordered" evidence="1">
    <location>
        <begin position="364"/>
        <end position="396"/>
    </location>
</feature>
<name>A0A146F574_ASPKA</name>
<accession>A0A146F574</accession>
<evidence type="ECO:0000256" key="1">
    <source>
        <dbReference type="SAM" id="MobiDB-lite"/>
    </source>
</evidence>
<dbReference type="Proteomes" id="UP000075230">
    <property type="component" value="Unassembled WGS sequence"/>
</dbReference>
<gene>
    <name evidence="2" type="ORF">RIB2604_01003340</name>
</gene>
<evidence type="ECO:0000313" key="2">
    <source>
        <dbReference type="EMBL" id="GAT21444.1"/>
    </source>
</evidence>